<protein>
    <submittedName>
        <fullName evidence="1">Uncharacterized protein</fullName>
    </submittedName>
</protein>
<gene>
    <name evidence="1" type="ORF">EHO59_10935</name>
</gene>
<comment type="caution">
    <text evidence="1">The sequence shown here is derived from an EMBL/GenBank/DDBJ whole genome shotgun (WGS) entry which is preliminary data.</text>
</comment>
<dbReference type="OrthoDB" id="3678706at2"/>
<dbReference type="AlphaFoldDB" id="A0A4R9FYV1"/>
<dbReference type="Proteomes" id="UP000297453">
    <property type="component" value="Unassembled WGS sequence"/>
</dbReference>
<name>A0A4R9FYV1_9LEPT</name>
<proteinExistence type="predicted"/>
<sequence length="286" mass="32975">MKILNGDQSKLDWLTQLWVILFGRKISYSDFEFLHGPIGTSDFVGHNFINNLAQSENLLIDKSRKRRGLLKSFKDLFPNKTDLQLIPTQIVDFYENTESYTLNLKVKWNPIFKLLGWVINYLFSFRLNQFNIPNSDKSSQSLSNEIIELLEPNRKRTKYTIWLRINKFNKQVLYLGIYEICTLNSGAKCVKATFPLPNGSATVLLQPSIKTNGNFILNASGDRFGDPGFYFLLRGEEGSIWAKYIKSFRDSLILSVSDDGNLFAEQAISLWHMKVMTLIYTIKKIS</sequence>
<evidence type="ECO:0000313" key="1">
    <source>
        <dbReference type="EMBL" id="TGK04023.1"/>
    </source>
</evidence>
<organism evidence="1 2">
    <name type="scientific">Leptospira semungkisensis</name>
    <dbReference type="NCBI Taxonomy" id="2484985"/>
    <lineage>
        <taxon>Bacteria</taxon>
        <taxon>Pseudomonadati</taxon>
        <taxon>Spirochaetota</taxon>
        <taxon>Spirochaetia</taxon>
        <taxon>Leptospirales</taxon>
        <taxon>Leptospiraceae</taxon>
        <taxon>Leptospira</taxon>
    </lineage>
</organism>
<dbReference type="EMBL" id="RQEP01000012">
    <property type="protein sequence ID" value="TGK04023.1"/>
    <property type="molecule type" value="Genomic_DNA"/>
</dbReference>
<reference evidence="1" key="1">
    <citation type="journal article" date="2019" name="PLoS Negl. Trop. Dis.">
        <title>Revisiting the worldwide diversity of Leptospira species in the environment.</title>
        <authorList>
            <person name="Vincent A.T."/>
            <person name="Schiettekatte O."/>
            <person name="Bourhy P."/>
            <person name="Veyrier F.J."/>
            <person name="Picardeau M."/>
        </authorList>
    </citation>
    <scope>NUCLEOTIDE SEQUENCE [LARGE SCALE GENOMIC DNA]</scope>
    <source>
        <strain evidence="1">SSS9</strain>
    </source>
</reference>
<accession>A0A4R9FYV1</accession>
<keyword evidence="2" id="KW-1185">Reference proteome</keyword>
<dbReference type="RefSeq" id="WP_135587883.1">
    <property type="nucleotide sequence ID" value="NZ_RQEP01000012.1"/>
</dbReference>
<evidence type="ECO:0000313" key="2">
    <source>
        <dbReference type="Proteomes" id="UP000297453"/>
    </source>
</evidence>